<keyword evidence="2" id="KW-0472">Membrane</keyword>
<keyword evidence="2" id="KW-1003">Cell membrane</keyword>
<evidence type="ECO:0000313" key="5">
    <source>
        <dbReference type="EMBL" id="AOW13574.1"/>
    </source>
</evidence>
<dbReference type="InterPro" id="IPR036765">
    <property type="entry name" value="ZipA_FtsZ-bd_C_sf"/>
</dbReference>
<dbReference type="Pfam" id="PF04354">
    <property type="entry name" value="ZipA_C"/>
    <property type="match status" value="1"/>
</dbReference>
<evidence type="ECO:0000256" key="2">
    <source>
        <dbReference type="RuleBase" id="RU003613"/>
    </source>
</evidence>
<feature type="compositionally biased region" description="Basic and acidic residues" evidence="3">
    <location>
        <begin position="59"/>
        <end position="68"/>
    </location>
</feature>
<keyword evidence="2" id="KW-0812">Transmembrane</keyword>
<dbReference type="SUPFAM" id="SSF64383">
    <property type="entry name" value="Cell-division protein ZipA, C-terminal domain"/>
    <property type="match status" value="1"/>
</dbReference>
<proteinExistence type="inferred from homology"/>
<evidence type="ECO:0000259" key="4">
    <source>
        <dbReference type="SMART" id="SM00771"/>
    </source>
</evidence>
<dbReference type="EMBL" id="LVWD01000013">
    <property type="protein sequence ID" value="OAD41868.1"/>
    <property type="molecule type" value="Genomic_DNA"/>
</dbReference>
<dbReference type="InterPro" id="IPR007449">
    <property type="entry name" value="ZipA_FtsZ-bd_C"/>
</dbReference>
<dbReference type="Proteomes" id="UP000185680">
    <property type="component" value="Chromosome"/>
</dbReference>
<comment type="subcellular location">
    <subcellularLocation>
        <location evidence="2">Cell inner membrane</location>
        <topology evidence="2">Single-pass type I membrane protein</topology>
    </subcellularLocation>
</comment>
<accession>A0A163CFL6</accession>
<comment type="function">
    <text evidence="1">Essential cell division protein that stabilizes the FtsZ protofilaments by cross-linking them and that serves as a cytoplasmic membrane anchor for the Z ring. Also required for the recruitment to the septal ring of downstream cell division proteins.</text>
</comment>
<comment type="similarity">
    <text evidence="1">Belongs to the ZipA family.</text>
</comment>
<gene>
    <name evidence="5" type="ORF">LPB072_12650</name>
    <name evidence="6" type="ORF">LPB72_11270</name>
</gene>
<keyword evidence="2" id="KW-0997">Cell inner membrane</keyword>
<reference evidence="5 8" key="2">
    <citation type="submission" date="2016-10" db="EMBL/GenBank/DDBJ databases">
        <title>Hydorgenophaga sp. LPB0072 isolated from gastropod.</title>
        <authorList>
            <person name="Kim E."/>
            <person name="Yi H."/>
        </authorList>
    </citation>
    <scope>NUCLEOTIDE SEQUENCE [LARGE SCALE GENOMIC DNA]</scope>
    <source>
        <strain evidence="5 8">LPB0072</strain>
    </source>
</reference>
<dbReference type="RefSeq" id="WP_066090276.1">
    <property type="nucleotide sequence ID" value="NZ_CP017476.1"/>
</dbReference>
<evidence type="ECO:0000256" key="1">
    <source>
        <dbReference type="RuleBase" id="RU003612"/>
    </source>
</evidence>
<dbReference type="SMART" id="SM00771">
    <property type="entry name" value="ZipA_C"/>
    <property type="match status" value="1"/>
</dbReference>
<reference evidence="6 7" key="1">
    <citation type="submission" date="2016-02" db="EMBL/GenBank/DDBJ databases">
        <title>Draft genome sequence of Hydrogenophaga sp. LPB0072.</title>
        <authorList>
            <person name="Shin S.-K."/>
            <person name="Yi H."/>
        </authorList>
    </citation>
    <scope>NUCLEOTIDE SEQUENCE [LARGE SCALE GENOMIC DNA]</scope>
    <source>
        <strain evidence="6 7">LPB0072</strain>
    </source>
</reference>
<organism evidence="5 8">
    <name type="scientific">Hydrogenophaga crassostreae</name>
    <dbReference type="NCBI Taxonomy" id="1763535"/>
    <lineage>
        <taxon>Bacteria</taxon>
        <taxon>Pseudomonadati</taxon>
        <taxon>Pseudomonadota</taxon>
        <taxon>Betaproteobacteria</taxon>
        <taxon>Burkholderiales</taxon>
        <taxon>Comamonadaceae</taxon>
        <taxon>Hydrogenophaga</taxon>
    </lineage>
</organism>
<protein>
    <recommendedName>
        <fullName evidence="1">Cell division protein ZipA</fullName>
    </recommendedName>
</protein>
<evidence type="ECO:0000313" key="6">
    <source>
        <dbReference type="EMBL" id="OAD41868.1"/>
    </source>
</evidence>
<feature type="domain" description="ZipA C-terminal FtsZ-binding" evidence="4">
    <location>
        <begin position="258"/>
        <end position="385"/>
    </location>
</feature>
<evidence type="ECO:0000313" key="8">
    <source>
        <dbReference type="Proteomes" id="UP000185680"/>
    </source>
</evidence>
<dbReference type="Proteomes" id="UP000185657">
    <property type="component" value="Unassembled WGS sequence"/>
</dbReference>
<keyword evidence="1" id="KW-0131">Cell cycle</keyword>
<keyword evidence="7" id="KW-1185">Reference proteome</keyword>
<keyword evidence="1 5" id="KW-0132">Cell division</keyword>
<dbReference type="KEGG" id="hyl:LPB072_12650"/>
<dbReference type="OrthoDB" id="8521018at2"/>
<dbReference type="GO" id="GO:0005886">
    <property type="term" value="C:plasma membrane"/>
    <property type="evidence" value="ECO:0007669"/>
    <property type="project" value="UniProtKB-SubCell"/>
</dbReference>
<evidence type="ECO:0000313" key="7">
    <source>
        <dbReference type="Proteomes" id="UP000185657"/>
    </source>
</evidence>
<dbReference type="AlphaFoldDB" id="A0A163CFL6"/>
<dbReference type="Gene3D" id="3.30.1400.10">
    <property type="entry name" value="ZipA, C-terminal FtsZ-binding domain"/>
    <property type="match status" value="1"/>
</dbReference>
<evidence type="ECO:0000256" key="3">
    <source>
        <dbReference type="SAM" id="MobiDB-lite"/>
    </source>
</evidence>
<dbReference type="GO" id="GO:0090529">
    <property type="term" value="P:cell septum assembly"/>
    <property type="evidence" value="ECO:0007669"/>
    <property type="project" value="InterPro"/>
</dbReference>
<feature type="compositionally biased region" description="Polar residues" evidence="3">
    <location>
        <begin position="97"/>
        <end position="110"/>
    </location>
</feature>
<feature type="region of interest" description="Disordered" evidence="3">
    <location>
        <begin position="30"/>
        <end position="122"/>
    </location>
</feature>
<sequence length="409" mass="42825">MSTLQLSLAIIGGLVLAGVIAYNTWVTRQNEPRTARDPAVSSAADGQPGGFDPLGDEAVDTRPPERIEPVLGEPLGEGSGAAVADTPISHDEGDAGSQGSQPVPDGTSTPQPAPPVATMREPVSPLKTALSASADRKPKLDALIDVITPIEPEGAVSGDAVVAALPTTRRVGSKPFAVEGLSDLNGEWEVPRLGQRYHLLQAGVQLANRAGALNDIEFSEFVAKAQTFADAIGAATDFPDMRAEVARARELDAFASGHDAQLGFTLRARRSAWSPGFVAQHAARIGFVPGALPGRMVLPGSERGQAPILSLSFDAHAAMAEDPEKSALREVALSLEVTHVPRSEQPFVRMREAATALAESMEGVITDDAGQPLSTDTMDVIGSDLENLYDALDSHDLSAGSPQARRLFS</sequence>
<dbReference type="STRING" id="1763535.LPB072_12650"/>
<dbReference type="EMBL" id="CP017476">
    <property type="protein sequence ID" value="AOW13574.1"/>
    <property type="molecule type" value="Genomic_DNA"/>
</dbReference>
<name>A0A163CFL6_9BURK</name>